<dbReference type="InterPro" id="IPR007848">
    <property type="entry name" value="Small_mtfrase_dom"/>
</dbReference>
<dbReference type="InterPro" id="IPR002052">
    <property type="entry name" value="DNA_methylase_N6_adenine_CS"/>
</dbReference>
<dbReference type="Gene3D" id="3.40.50.150">
    <property type="entry name" value="Vaccinia Virus protein VP39"/>
    <property type="match status" value="1"/>
</dbReference>
<dbReference type="Gene3D" id="1.10.8.10">
    <property type="entry name" value="DNA helicase RuvA subunit, C-terminal domain"/>
    <property type="match status" value="1"/>
</dbReference>
<dbReference type="GO" id="GO:0102559">
    <property type="term" value="F:peptide chain release factor N(5)-glutamine methyltransferase activity"/>
    <property type="evidence" value="ECO:0007669"/>
    <property type="project" value="UniProtKB-EC"/>
</dbReference>
<dbReference type="NCBIfam" id="TIGR03534">
    <property type="entry name" value="RF_mod_PrmC"/>
    <property type="match status" value="1"/>
</dbReference>
<dbReference type="FunFam" id="3.40.50.150:FF:000053">
    <property type="entry name" value="Release factor glutamine methyltransferase"/>
    <property type="match status" value="1"/>
</dbReference>
<feature type="binding site" evidence="5">
    <location>
        <position position="182"/>
    </location>
    <ligand>
        <name>S-adenosyl-L-methionine</name>
        <dbReference type="ChEBI" id="CHEBI:59789"/>
    </ligand>
</feature>
<dbReference type="Proteomes" id="UP000198620">
    <property type="component" value="Unassembled WGS sequence"/>
</dbReference>
<keyword evidence="3 5" id="KW-0949">S-adenosyl-L-methionine</keyword>
<keyword evidence="2 5" id="KW-0808">Transferase</keyword>
<comment type="similarity">
    <text evidence="5">Belongs to the protein N5-glutamine methyltransferase family. PrmC subfamily.</text>
</comment>
<dbReference type="EC" id="2.1.1.297" evidence="5"/>
<dbReference type="GO" id="GO:0032259">
    <property type="term" value="P:methylation"/>
    <property type="evidence" value="ECO:0007669"/>
    <property type="project" value="UniProtKB-KW"/>
</dbReference>
<organism evidence="8 9">
    <name type="scientific">Nitrosovibrio tenuis</name>
    <dbReference type="NCBI Taxonomy" id="1233"/>
    <lineage>
        <taxon>Bacteria</taxon>
        <taxon>Pseudomonadati</taxon>
        <taxon>Pseudomonadota</taxon>
        <taxon>Betaproteobacteria</taxon>
        <taxon>Nitrosomonadales</taxon>
        <taxon>Nitrosomonadaceae</taxon>
        <taxon>Nitrosovibrio</taxon>
    </lineage>
</organism>
<dbReference type="NCBIfam" id="TIGR00536">
    <property type="entry name" value="hemK_fam"/>
    <property type="match status" value="1"/>
</dbReference>
<evidence type="ECO:0000313" key="9">
    <source>
        <dbReference type="Proteomes" id="UP000198620"/>
    </source>
</evidence>
<dbReference type="STRING" id="1233.SAMN05216387_11528"/>
<sequence length="276" mass="29839">MRQITVLEAVHQARRTIGDIDARMLLQHVLDMSHAVLIAHSDRELLPEQAQYFVQLAQRRAHGEPVAYLTGKREFYSLDFKVSPAVLIPRPETELLVDLALERSPVDCLLKILDLGTGSGAIALTIAKYRPLASVTAVDASNDAVAIAKSNAKQLGVSNVNIIRSNWFDRLVGERFDLIVSNPPYVAGADPHLAQGDLRFEPSMALTDSGDGLSCLRTIIAAAPAHLETGGTLLVEHGYDQAQTCRLLLEEAGFGAIICRPDLAGIARISGGICMI</sequence>
<dbReference type="PROSITE" id="PS00092">
    <property type="entry name" value="N6_MTASE"/>
    <property type="match status" value="1"/>
</dbReference>
<dbReference type="CDD" id="cd02440">
    <property type="entry name" value="AdoMet_MTases"/>
    <property type="match status" value="1"/>
</dbReference>
<dbReference type="GO" id="GO:0003676">
    <property type="term" value="F:nucleic acid binding"/>
    <property type="evidence" value="ECO:0007669"/>
    <property type="project" value="InterPro"/>
</dbReference>
<comment type="function">
    <text evidence="5">Methylates the class 1 translation termination release factors RF1/PrfA and RF2/PrfB on the glutamine residue of the universally conserved GGQ motif.</text>
</comment>
<accession>A0A1H7R6K6</accession>
<evidence type="ECO:0000256" key="3">
    <source>
        <dbReference type="ARBA" id="ARBA00022691"/>
    </source>
</evidence>
<comment type="catalytic activity">
    <reaction evidence="4 5">
        <text>L-glutaminyl-[peptide chain release factor] + S-adenosyl-L-methionine = N(5)-methyl-L-glutaminyl-[peptide chain release factor] + S-adenosyl-L-homocysteine + H(+)</text>
        <dbReference type="Rhea" id="RHEA:42896"/>
        <dbReference type="Rhea" id="RHEA-COMP:10271"/>
        <dbReference type="Rhea" id="RHEA-COMP:10272"/>
        <dbReference type="ChEBI" id="CHEBI:15378"/>
        <dbReference type="ChEBI" id="CHEBI:30011"/>
        <dbReference type="ChEBI" id="CHEBI:57856"/>
        <dbReference type="ChEBI" id="CHEBI:59789"/>
        <dbReference type="ChEBI" id="CHEBI:61891"/>
        <dbReference type="EC" id="2.1.1.297"/>
    </reaction>
</comment>
<dbReference type="RefSeq" id="WP_090829464.1">
    <property type="nucleotide sequence ID" value="NZ_FOBH01000015.1"/>
</dbReference>
<dbReference type="PANTHER" id="PTHR18895:SF74">
    <property type="entry name" value="MTRF1L RELEASE FACTOR GLUTAMINE METHYLTRANSFERASE"/>
    <property type="match status" value="1"/>
</dbReference>
<keyword evidence="1 5" id="KW-0489">Methyltransferase</keyword>
<name>A0A1H7R6K6_9PROT</name>
<keyword evidence="9" id="KW-1185">Reference proteome</keyword>
<reference evidence="8 9" key="1">
    <citation type="submission" date="2016-10" db="EMBL/GenBank/DDBJ databases">
        <authorList>
            <person name="de Groot N.N."/>
        </authorList>
    </citation>
    <scope>NUCLEOTIDE SEQUENCE [LARGE SCALE GENOMIC DNA]</scope>
    <source>
        <strain evidence="8 9">Nv1</strain>
    </source>
</reference>
<evidence type="ECO:0000256" key="4">
    <source>
        <dbReference type="ARBA" id="ARBA00048391"/>
    </source>
</evidence>
<feature type="binding site" evidence="5">
    <location>
        <begin position="116"/>
        <end position="120"/>
    </location>
    <ligand>
        <name>S-adenosyl-L-methionine</name>
        <dbReference type="ChEBI" id="CHEBI:59789"/>
    </ligand>
</feature>
<protein>
    <recommendedName>
        <fullName evidence="5">Release factor glutamine methyltransferase</fullName>
        <shortName evidence="5">RF MTase</shortName>
        <ecNumber evidence="5">2.1.1.297</ecNumber>
    </recommendedName>
    <alternativeName>
        <fullName evidence="5">N5-glutamine methyltransferase PrmC</fullName>
    </alternativeName>
    <alternativeName>
        <fullName evidence="5">Protein-(glutamine-N5) MTase PrmC</fullName>
    </alternativeName>
    <alternativeName>
        <fullName evidence="5">Protein-glutamine N-methyltransferase PrmC</fullName>
    </alternativeName>
</protein>
<proteinExistence type="inferred from homology"/>
<feature type="domain" description="Release factor glutamine methyltransferase N-terminal" evidence="7">
    <location>
        <begin position="19"/>
        <end position="71"/>
    </location>
</feature>
<evidence type="ECO:0000313" key="8">
    <source>
        <dbReference type="EMBL" id="SEL55833.1"/>
    </source>
</evidence>
<dbReference type="InterPro" id="IPR004556">
    <property type="entry name" value="HemK-like"/>
</dbReference>
<feature type="binding site" evidence="5">
    <location>
        <position position="167"/>
    </location>
    <ligand>
        <name>S-adenosyl-L-methionine</name>
        <dbReference type="ChEBI" id="CHEBI:59789"/>
    </ligand>
</feature>
<feature type="binding site" evidence="5">
    <location>
        <position position="139"/>
    </location>
    <ligand>
        <name>S-adenosyl-L-methionine</name>
        <dbReference type="ChEBI" id="CHEBI:59789"/>
    </ligand>
</feature>
<feature type="domain" description="Methyltransferase small" evidence="6">
    <location>
        <begin position="110"/>
        <end position="191"/>
    </location>
</feature>
<dbReference type="InterPro" id="IPR050320">
    <property type="entry name" value="N5-glutamine_MTase"/>
</dbReference>
<dbReference type="InterPro" id="IPR040758">
    <property type="entry name" value="PrmC_N"/>
</dbReference>
<dbReference type="SUPFAM" id="SSF53335">
    <property type="entry name" value="S-adenosyl-L-methionine-dependent methyltransferases"/>
    <property type="match status" value="1"/>
</dbReference>
<dbReference type="HAMAP" id="MF_02126">
    <property type="entry name" value="RF_methyltr_PrmC"/>
    <property type="match status" value="1"/>
</dbReference>
<dbReference type="InterPro" id="IPR019874">
    <property type="entry name" value="RF_methyltr_PrmC"/>
</dbReference>
<dbReference type="PANTHER" id="PTHR18895">
    <property type="entry name" value="HEMK METHYLTRANSFERASE"/>
    <property type="match status" value="1"/>
</dbReference>
<feature type="binding site" evidence="5">
    <location>
        <begin position="182"/>
        <end position="185"/>
    </location>
    <ligand>
        <name>substrate</name>
    </ligand>
</feature>
<dbReference type="EMBL" id="FOBH01000015">
    <property type="protein sequence ID" value="SEL55833.1"/>
    <property type="molecule type" value="Genomic_DNA"/>
</dbReference>
<evidence type="ECO:0000259" key="7">
    <source>
        <dbReference type="Pfam" id="PF17827"/>
    </source>
</evidence>
<evidence type="ECO:0000256" key="5">
    <source>
        <dbReference type="HAMAP-Rule" id="MF_02126"/>
    </source>
</evidence>
<dbReference type="OrthoDB" id="9800643at2"/>
<dbReference type="AlphaFoldDB" id="A0A1H7R6K6"/>
<gene>
    <name evidence="5" type="primary">prmC</name>
    <name evidence="8" type="ORF">SAMN05216387_11528</name>
</gene>
<evidence type="ECO:0000256" key="1">
    <source>
        <dbReference type="ARBA" id="ARBA00022603"/>
    </source>
</evidence>
<evidence type="ECO:0000256" key="2">
    <source>
        <dbReference type="ARBA" id="ARBA00022679"/>
    </source>
</evidence>
<evidence type="ECO:0000259" key="6">
    <source>
        <dbReference type="Pfam" id="PF05175"/>
    </source>
</evidence>
<dbReference type="Pfam" id="PF17827">
    <property type="entry name" value="PrmC_N"/>
    <property type="match status" value="1"/>
</dbReference>
<dbReference type="Pfam" id="PF05175">
    <property type="entry name" value="MTS"/>
    <property type="match status" value="1"/>
</dbReference>
<dbReference type="InterPro" id="IPR029063">
    <property type="entry name" value="SAM-dependent_MTases_sf"/>
</dbReference>